<name>A0A316UJV0_9BASI</name>
<dbReference type="PANTHER" id="PTHR10285">
    <property type="entry name" value="URIDINE KINASE"/>
    <property type="match status" value="1"/>
</dbReference>
<gene>
    <name evidence="2" type="ORF">BDZ90DRAFT_234298</name>
</gene>
<dbReference type="OrthoDB" id="10041966at2759"/>
<organism evidence="2 3">
    <name type="scientific">Jaminaea rosea</name>
    <dbReference type="NCBI Taxonomy" id="1569628"/>
    <lineage>
        <taxon>Eukaryota</taxon>
        <taxon>Fungi</taxon>
        <taxon>Dikarya</taxon>
        <taxon>Basidiomycota</taxon>
        <taxon>Ustilaginomycotina</taxon>
        <taxon>Exobasidiomycetes</taxon>
        <taxon>Microstromatales</taxon>
        <taxon>Microstromatales incertae sedis</taxon>
        <taxon>Jaminaea</taxon>
    </lineage>
</organism>
<dbReference type="AlphaFoldDB" id="A0A316UJV0"/>
<keyword evidence="3" id="KW-1185">Reference proteome</keyword>
<dbReference type="Proteomes" id="UP000245884">
    <property type="component" value="Unassembled WGS sequence"/>
</dbReference>
<sequence length="289" mass="31849">MAASSSRTLLRPRVLLVGIGGPTCSGKTTLAKHLVSLLTPPSPSSPSSSSSSSSPSPPLRTFIIHQDDFCPPESKLVWNERVGSADWDDPDTSVDWPRLRHAVKHVREHGELPKGHSSHDALNVQRETTVANEIRVRYQQRLKDVAAKIAQGGEGGLVVAFLDGFLLYHDDEVRQQMDVRLFLRIGRDLLRERREARGGYVTAEGETWKDPPLYFDEILWPSHLKAHARLFQGGDVESGQTTEEARDIHIVEAQEPPGKGEPTSMDDVVAEGCEVLLAALEKMAAREAA</sequence>
<dbReference type="CDD" id="cd02024">
    <property type="entry name" value="NRK1"/>
    <property type="match status" value="1"/>
</dbReference>
<dbReference type="GO" id="GO:0016787">
    <property type="term" value="F:hydrolase activity"/>
    <property type="evidence" value="ECO:0007669"/>
    <property type="project" value="UniProtKB-KW"/>
</dbReference>
<proteinExistence type="predicted"/>
<evidence type="ECO:0000256" key="1">
    <source>
        <dbReference type="SAM" id="MobiDB-lite"/>
    </source>
</evidence>
<protein>
    <submittedName>
        <fullName evidence="2">P-loop containing nucleoside triphosphate hydrolase protein</fullName>
    </submittedName>
</protein>
<keyword evidence="2" id="KW-0378">Hydrolase</keyword>
<evidence type="ECO:0000313" key="3">
    <source>
        <dbReference type="Proteomes" id="UP000245884"/>
    </source>
</evidence>
<dbReference type="Gene3D" id="3.40.50.300">
    <property type="entry name" value="P-loop containing nucleotide triphosphate hydrolases"/>
    <property type="match status" value="1"/>
</dbReference>
<dbReference type="STRING" id="1569628.A0A316UJV0"/>
<evidence type="ECO:0000313" key="2">
    <source>
        <dbReference type="EMBL" id="PWN25078.1"/>
    </source>
</evidence>
<dbReference type="InterPro" id="IPR027417">
    <property type="entry name" value="P-loop_NTPase"/>
</dbReference>
<dbReference type="SUPFAM" id="SSF52540">
    <property type="entry name" value="P-loop containing nucleoside triphosphate hydrolases"/>
    <property type="match status" value="1"/>
</dbReference>
<dbReference type="EMBL" id="KZ819677">
    <property type="protein sequence ID" value="PWN25078.1"/>
    <property type="molecule type" value="Genomic_DNA"/>
</dbReference>
<dbReference type="RefSeq" id="XP_025359690.1">
    <property type="nucleotide sequence ID" value="XM_025506962.1"/>
</dbReference>
<feature type="region of interest" description="Disordered" evidence="1">
    <location>
        <begin position="37"/>
        <end position="62"/>
    </location>
</feature>
<reference evidence="2 3" key="1">
    <citation type="journal article" date="2018" name="Mol. Biol. Evol.">
        <title>Broad Genomic Sampling Reveals a Smut Pathogenic Ancestry of the Fungal Clade Ustilaginomycotina.</title>
        <authorList>
            <person name="Kijpornyongpan T."/>
            <person name="Mondo S.J."/>
            <person name="Barry K."/>
            <person name="Sandor L."/>
            <person name="Lee J."/>
            <person name="Lipzen A."/>
            <person name="Pangilinan J."/>
            <person name="LaButti K."/>
            <person name="Hainaut M."/>
            <person name="Henrissat B."/>
            <person name="Grigoriev I.V."/>
            <person name="Spatafora J.W."/>
            <person name="Aime M.C."/>
        </authorList>
    </citation>
    <scope>NUCLEOTIDE SEQUENCE [LARGE SCALE GENOMIC DNA]</scope>
    <source>
        <strain evidence="2 3">MCA 5214</strain>
    </source>
</reference>
<feature type="compositionally biased region" description="Low complexity" evidence="1">
    <location>
        <begin position="45"/>
        <end position="54"/>
    </location>
</feature>
<dbReference type="GeneID" id="37028785"/>
<accession>A0A316UJV0</accession>